<gene>
    <name evidence="1" type="ORF">JD78_00672</name>
</gene>
<comment type="caution">
    <text evidence="1">The sequence shown here is derived from an EMBL/GenBank/DDBJ whole genome shotgun (WGS) entry which is preliminary data.</text>
</comment>
<evidence type="ECO:0000313" key="2">
    <source>
        <dbReference type="Proteomes" id="UP000321490"/>
    </source>
</evidence>
<evidence type="ECO:0008006" key="3">
    <source>
        <dbReference type="Google" id="ProtNLM"/>
    </source>
</evidence>
<proteinExistence type="predicted"/>
<dbReference type="RefSeq" id="WP_153361484.1">
    <property type="nucleotide sequence ID" value="NZ_JABGDC010000161.1"/>
</dbReference>
<dbReference type="Proteomes" id="UP000321490">
    <property type="component" value="Unassembled WGS sequence"/>
</dbReference>
<dbReference type="OrthoDB" id="5193042at2"/>
<dbReference type="InterPro" id="IPR011008">
    <property type="entry name" value="Dimeric_a/b-barrel"/>
</dbReference>
<evidence type="ECO:0000313" key="1">
    <source>
        <dbReference type="EMBL" id="TWH72165.1"/>
    </source>
</evidence>
<keyword evidence="2" id="KW-1185">Reference proteome</keyword>
<organism evidence="1 2">
    <name type="scientific">Modestobacter roseus</name>
    <dbReference type="NCBI Taxonomy" id="1181884"/>
    <lineage>
        <taxon>Bacteria</taxon>
        <taxon>Bacillati</taxon>
        <taxon>Actinomycetota</taxon>
        <taxon>Actinomycetes</taxon>
        <taxon>Geodermatophilales</taxon>
        <taxon>Geodermatophilaceae</taxon>
        <taxon>Modestobacter</taxon>
    </lineage>
</organism>
<reference evidence="1 2" key="1">
    <citation type="submission" date="2019-07" db="EMBL/GenBank/DDBJ databases">
        <title>R&amp;d 2014.</title>
        <authorList>
            <person name="Klenk H.-P."/>
        </authorList>
    </citation>
    <scope>NUCLEOTIDE SEQUENCE [LARGE SCALE GENOMIC DNA]</scope>
    <source>
        <strain evidence="1 2">DSM 45764</strain>
    </source>
</reference>
<name>A0A562IN61_9ACTN</name>
<dbReference type="EMBL" id="VLKF01000001">
    <property type="protein sequence ID" value="TWH72165.1"/>
    <property type="molecule type" value="Genomic_DNA"/>
</dbReference>
<dbReference type="AlphaFoldDB" id="A0A562IN61"/>
<accession>A0A562IN61</accession>
<sequence length="91" mass="9526">MFAVTRLRVPVDDVPALAAAAADLLAVLRARPGFRDGAVGRAADDPGLLALWTSWDGVGTYRRALSAAEVKLAGAPVWVHALDEPGAYLTD</sequence>
<dbReference type="Gene3D" id="3.30.70.100">
    <property type="match status" value="1"/>
</dbReference>
<protein>
    <recommendedName>
        <fullName evidence="3">Antibiotic biosynthesis monooxygenase</fullName>
    </recommendedName>
</protein>
<dbReference type="SUPFAM" id="SSF54909">
    <property type="entry name" value="Dimeric alpha+beta barrel"/>
    <property type="match status" value="1"/>
</dbReference>